<organism evidence="15 16">
    <name type="scientific">Hydra vulgaris</name>
    <name type="common">Hydra</name>
    <name type="synonym">Hydra attenuata</name>
    <dbReference type="NCBI Taxonomy" id="6087"/>
    <lineage>
        <taxon>Eukaryota</taxon>
        <taxon>Metazoa</taxon>
        <taxon>Cnidaria</taxon>
        <taxon>Hydrozoa</taxon>
        <taxon>Hydroidolina</taxon>
        <taxon>Anthoathecata</taxon>
        <taxon>Aplanulata</taxon>
        <taxon>Hydridae</taxon>
        <taxon>Hydra</taxon>
    </lineage>
</organism>
<keyword evidence="7 13" id="KW-0227">DNA damage</keyword>
<keyword evidence="5 13" id="KW-0479">Metal-binding</keyword>
<dbReference type="SUPFAM" id="SSF47802">
    <property type="entry name" value="DNA polymerase beta, N-terminal domain-like"/>
    <property type="match status" value="1"/>
</dbReference>
<keyword evidence="11 13" id="KW-0234">DNA repair</keyword>
<dbReference type="Gene3D" id="3.40.50.10130">
    <property type="match status" value="1"/>
</dbReference>
<dbReference type="Gene3D" id="1.10.10.10">
    <property type="entry name" value="Winged helix-like DNA-binding domain superfamily/Winged helix DNA-binding domain"/>
    <property type="match status" value="1"/>
</dbReference>
<dbReference type="Pfam" id="PF21136">
    <property type="entry name" value="WHD_MUS81"/>
    <property type="match status" value="1"/>
</dbReference>
<keyword evidence="9 13" id="KW-0460">Magnesium</keyword>
<comment type="subcellular location">
    <subcellularLocation>
        <location evidence="2 13">Nucleus</location>
    </subcellularLocation>
</comment>
<evidence type="ECO:0000313" key="15">
    <source>
        <dbReference type="Proteomes" id="UP001652625"/>
    </source>
</evidence>
<dbReference type="CDD" id="cd20074">
    <property type="entry name" value="XPF_nuclease_Mus81"/>
    <property type="match status" value="1"/>
</dbReference>
<comment type="subunit">
    <text evidence="13">Interacts with EME1.</text>
</comment>
<gene>
    <name evidence="16" type="primary">LOC100201232</name>
</gene>
<evidence type="ECO:0000256" key="10">
    <source>
        <dbReference type="ARBA" id="ARBA00023172"/>
    </source>
</evidence>
<dbReference type="Gene3D" id="1.10.150.670">
    <property type="entry name" value="Crossover junction endonuclease EME1, DNA-binding domain"/>
    <property type="match status" value="1"/>
</dbReference>
<dbReference type="PANTHER" id="PTHR13451:SF0">
    <property type="entry name" value="CROSSOVER JUNCTION ENDONUCLEASE MUS81"/>
    <property type="match status" value="1"/>
</dbReference>
<dbReference type="Pfam" id="PF02732">
    <property type="entry name" value="ERCC4"/>
    <property type="match status" value="1"/>
</dbReference>
<dbReference type="InterPro" id="IPR010996">
    <property type="entry name" value="HHH_MUS81"/>
</dbReference>
<protein>
    <recommendedName>
        <fullName evidence="13">Crossover junction endonuclease MUS81</fullName>
        <ecNumber evidence="13">3.1.22.-</ecNumber>
    </recommendedName>
</protein>
<dbReference type="SUPFAM" id="SSF52980">
    <property type="entry name" value="Restriction endonuclease-like"/>
    <property type="match status" value="1"/>
</dbReference>
<evidence type="ECO:0000256" key="12">
    <source>
        <dbReference type="ARBA" id="ARBA00023242"/>
    </source>
</evidence>
<dbReference type="CDD" id="cd21036">
    <property type="entry name" value="WH_MUS81"/>
    <property type="match status" value="1"/>
</dbReference>
<proteinExistence type="inferred from homology"/>
<evidence type="ECO:0000259" key="14">
    <source>
        <dbReference type="SMART" id="SM00891"/>
    </source>
</evidence>
<dbReference type="InterPro" id="IPR047417">
    <property type="entry name" value="WHD_MUS81"/>
</dbReference>
<keyword evidence="4 13" id="KW-0540">Nuclease</keyword>
<evidence type="ECO:0000256" key="4">
    <source>
        <dbReference type="ARBA" id="ARBA00022722"/>
    </source>
</evidence>
<dbReference type="GeneID" id="100201232"/>
<comment type="function">
    <text evidence="13">Interacts with EME1 to form a DNA structure-specific endonuclease with substrate preference for branched DNA structures with a 5'-end at the branch nick. Typical substrates include 3'-flap structures, D-loops, replication forks and nicked Holliday junctions. May be required in mitosis for the processing of stalled or collapsed replication fork intermediates. May be required in meiosis for the repair of meiosis-specific double strand breaks subsequent to single-end invasion (SEI).</text>
</comment>
<comment type="similarity">
    <text evidence="3 13">Belongs to the XPF family.</text>
</comment>
<dbReference type="InterPro" id="IPR042530">
    <property type="entry name" value="EME1/EME2_C"/>
</dbReference>
<evidence type="ECO:0000256" key="5">
    <source>
        <dbReference type="ARBA" id="ARBA00022723"/>
    </source>
</evidence>
<dbReference type="Proteomes" id="UP001652625">
    <property type="component" value="Chromosome 09"/>
</dbReference>
<name>A0ABM4CJF6_HYDVU</name>
<accession>A0ABM4CJF6</accession>
<evidence type="ECO:0000256" key="6">
    <source>
        <dbReference type="ARBA" id="ARBA00022759"/>
    </source>
</evidence>
<evidence type="ECO:0000256" key="7">
    <source>
        <dbReference type="ARBA" id="ARBA00022763"/>
    </source>
</evidence>
<dbReference type="Pfam" id="PF14716">
    <property type="entry name" value="HHH_8"/>
    <property type="match status" value="1"/>
</dbReference>
<evidence type="ECO:0000256" key="3">
    <source>
        <dbReference type="ARBA" id="ARBA00010015"/>
    </source>
</evidence>
<dbReference type="InterPro" id="IPR006166">
    <property type="entry name" value="ERCC4_domain"/>
</dbReference>
<keyword evidence="6 13" id="KW-0255">Endonuclease</keyword>
<dbReference type="PANTHER" id="PTHR13451">
    <property type="entry name" value="CLASS II CROSSOVER JUNCTION ENDONUCLEASE MUS81"/>
    <property type="match status" value="1"/>
</dbReference>
<evidence type="ECO:0000256" key="8">
    <source>
        <dbReference type="ARBA" id="ARBA00022801"/>
    </source>
</evidence>
<dbReference type="InterPro" id="IPR033309">
    <property type="entry name" value="Mus81"/>
</dbReference>
<keyword evidence="10 13" id="KW-0233">DNA recombination</keyword>
<evidence type="ECO:0000256" key="2">
    <source>
        <dbReference type="ARBA" id="ARBA00004123"/>
    </source>
</evidence>
<dbReference type="InterPro" id="IPR011335">
    <property type="entry name" value="Restrct_endonuc-II-like"/>
</dbReference>
<comment type="cofactor">
    <cofactor evidence="1 13">
        <name>Mg(2+)</name>
        <dbReference type="ChEBI" id="CHEBI:18420"/>
    </cofactor>
</comment>
<dbReference type="InterPro" id="IPR047416">
    <property type="entry name" value="XPF_nuclease_Mus81"/>
</dbReference>
<evidence type="ECO:0000256" key="1">
    <source>
        <dbReference type="ARBA" id="ARBA00001946"/>
    </source>
</evidence>
<dbReference type="Gene3D" id="1.10.150.110">
    <property type="entry name" value="DNA polymerase beta, N-terminal domain-like"/>
    <property type="match status" value="1"/>
</dbReference>
<reference evidence="16" key="1">
    <citation type="submission" date="2025-08" db="UniProtKB">
        <authorList>
            <consortium name="RefSeq"/>
        </authorList>
    </citation>
    <scope>IDENTIFICATION</scope>
</reference>
<sequence>MSRKSRKSCANPMFLLWLEEWQKDAEEKGLNSKWTYSKAISSIKKYPLPLRSGKEAKILENIGDGIAKKLDQRLAEYLDSGGDYKSLHQMNTSLQSPCSPPKKIKKNILVNASSGLSLAKPFDGPQCSAADGKTKQYIPKFRSGAYALLVTIYEESQKSSYVGYLLKQELQKKAQHLCDKSFTLPDSGSRYTAWSSMRKLIEKGYITKVGSPAKYHITSSGCELSQLLLRLNNVLSSVQSNDFSNKNSYGTLASQSSKVACKDQFLKESCLQLSEGIGASLSTTKLFISNKNNYSKHCSPLLNEVINIEEEVCIEAACTEKDACVSIEKLRYWYISENNEKTLIKSKALVTVDDDFGLGFLIKVKLFELEASGALFKLDLSRPSEGDFHFVMISDNDCRDVAVPPADCHEAAVSNKKANQNKHNIKKDLLLPIKEKSTALKFKDTMSSKVIPKVKHNTSNSSFTMVKSSTNYLNVNYNETKSREIRDQDLFSSRKITEIVKNVLPTEPPLFCFKPGTFRVILCVDNSETLGSGKRKKEMADKLSQSGIPIDTRKLQVGDFLWIAKENSGLERELVLDFIIERKRMDDLASSICDGRFKEQKFRLKNCGLLKLIYMVESYKNAKHLPIPEQSLYQSITNTQVIDGFFIKETDDLFHSAEYLKIMTNQLINLYKNKTLFAARMNLVKEIKKNAICEEVLQHDEQYLITFEEFSSQTDKNKVLLVKEMFVKHLTQIKGMSVDRALAIVKIYSTPSILVSAYENCSSESEKENLISSIQFGTLQRKIGNALSKQVYFVYSNKKS</sequence>
<dbReference type="GO" id="GO:0004519">
    <property type="term" value="F:endonuclease activity"/>
    <property type="evidence" value="ECO:0007669"/>
    <property type="project" value="UniProtKB-KW"/>
</dbReference>
<dbReference type="EC" id="3.1.22.-" evidence="13"/>
<dbReference type="InterPro" id="IPR027421">
    <property type="entry name" value="DNA_pol_lamdba_lyase_dom_sf"/>
</dbReference>
<keyword evidence="15" id="KW-1185">Reference proteome</keyword>
<dbReference type="SMART" id="SM00891">
    <property type="entry name" value="ERCC4"/>
    <property type="match status" value="1"/>
</dbReference>
<keyword evidence="12 13" id="KW-0539">Nucleus</keyword>
<evidence type="ECO:0000256" key="9">
    <source>
        <dbReference type="ARBA" id="ARBA00022842"/>
    </source>
</evidence>
<evidence type="ECO:0000313" key="16">
    <source>
        <dbReference type="RefSeq" id="XP_065661892.1"/>
    </source>
</evidence>
<dbReference type="InterPro" id="IPR036388">
    <property type="entry name" value="WH-like_DNA-bd_sf"/>
</dbReference>
<dbReference type="Pfam" id="PF21292">
    <property type="entry name" value="EME1-MUS81_C"/>
    <property type="match status" value="1"/>
</dbReference>
<dbReference type="RefSeq" id="XP_065661892.1">
    <property type="nucleotide sequence ID" value="XM_065805820.1"/>
</dbReference>
<keyword evidence="8 13" id="KW-0378">Hydrolase</keyword>
<evidence type="ECO:0000256" key="13">
    <source>
        <dbReference type="RuleBase" id="RU369042"/>
    </source>
</evidence>
<feature type="domain" description="ERCC4" evidence="14">
    <location>
        <begin position="521"/>
        <end position="620"/>
    </location>
</feature>
<evidence type="ECO:0000256" key="11">
    <source>
        <dbReference type="ARBA" id="ARBA00023204"/>
    </source>
</evidence>